<organism evidence="1 2">
    <name type="scientific">Homarus americanus</name>
    <name type="common">American lobster</name>
    <dbReference type="NCBI Taxonomy" id="6706"/>
    <lineage>
        <taxon>Eukaryota</taxon>
        <taxon>Metazoa</taxon>
        <taxon>Ecdysozoa</taxon>
        <taxon>Arthropoda</taxon>
        <taxon>Crustacea</taxon>
        <taxon>Multicrustacea</taxon>
        <taxon>Malacostraca</taxon>
        <taxon>Eumalacostraca</taxon>
        <taxon>Eucarida</taxon>
        <taxon>Decapoda</taxon>
        <taxon>Pleocyemata</taxon>
        <taxon>Astacidea</taxon>
        <taxon>Nephropoidea</taxon>
        <taxon>Nephropidae</taxon>
        <taxon>Homarus</taxon>
    </lineage>
</organism>
<dbReference type="EMBL" id="JAHLQT010041647">
    <property type="protein sequence ID" value="KAG7155449.1"/>
    <property type="molecule type" value="Genomic_DNA"/>
</dbReference>
<keyword evidence="2" id="KW-1185">Reference proteome</keyword>
<reference evidence="1" key="1">
    <citation type="journal article" date="2021" name="Sci. Adv.">
        <title>The American lobster genome reveals insights on longevity, neural, and immune adaptations.</title>
        <authorList>
            <person name="Polinski J.M."/>
            <person name="Zimin A.V."/>
            <person name="Clark K.F."/>
            <person name="Kohn A.B."/>
            <person name="Sadowski N."/>
            <person name="Timp W."/>
            <person name="Ptitsyn A."/>
            <person name="Khanna P."/>
            <person name="Romanova D.Y."/>
            <person name="Williams P."/>
            <person name="Greenwood S.J."/>
            <person name="Moroz L.L."/>
            <person name="Walt D.R."/>
            <person name="Bodnar A.G."/>
        </authorList>
    </citation>
    <scope>NUCLEOTIDE SEQUENCE</scope>
    <source>
        <strain evidence="1">GMGI-L3</strain>
    </source>
</reference>
<name>A0A8J5ML58_HOMAM</name>
<evidence type="ECO:0000313" key="2">
    <source>
        <dbReference type="Proteomes" id="UP000747542"/>
    </source>
</evidence>
<protein>
    <submittedName>
        <fullName evidence="1">Uncharacterized protein</fullName>
    </submittedName>
</protein>
<sequence>RRVTADRHAIMYVATTKLSHSIEGPWRTSLGNRLGEQAWRTAMEENNTFRTVTISDMKYSKL</sequence>
<evidence type="ECO:0000313" key="1">
    <source>
        <dbReference type="EMBL" id="KAG7155449.1"/>
    </source>
</evidence>
<accession>A0A8J5ML58</accession>
<feature type="non-terminal residue" evidence="1">
    <location>
        <position position="1"/>
    </location>
</feature>
<dbReference type="AlphaFoldDB" id="A0A8J5ML58"/>
<comment type="caution">
    <text evidence="1">The sequence shown here is derived from an EMBL/GenBank/DDBJ whole genome shotgun (WGS) entry which is preliminary data.</text>
</comment>
<dbReference type="Proteomes" id="UP000747542">
    <property type="component" value="Unassembled WGS sequence"/>
</dbReference>
<gene>
    <name evidence="1" type="ORF">Hamer_G026735</name>
</gene>
<proteinExistence type="predicted"/>